<dbReference type="SUPFAM" id="SSF53850">
    <property type="entry name" value="Periplasmic binding protein-like II"/>
    <property type="match status" value="1"/>
</dbReference>
<evidence type="ECO:0000313" key="5">
    <source>
        <dbReference type="Proteomes" id="UP001056336"/>
    </source>
</evidence>
<keyword evidence="3" id="KW-0732">Signal</keyword>
<sequence>MKDIQDLSLLTQPSRRQLLLGGAGASALLALSACSVTGGKSNSGSTGSGTGTVHALFMQQAGYSTTDVGTMLKDFKAANPNITVVPTFVTYEALHDKIVTAAAAGTYDVVLIDVIWPAEFASKNIVADVTSRYPGDWQTTMLGGAFGTAQYNSKQYGVPWGMDTKLFYANSKMLSQAGASTSGLDTWDGVLTAAQAIKSKGIVKYPLVWSWSQAEAIMCDYTQLLGAFGGSFLDSSGKLAINTGGGVQALEWMRKTVTDGLTNPASTTFLEADVEKTLNNGQAAMGLNWTYYLGSSNDAKNSKVVGQITPMQTPAGPSGKRPGVNGAMALSISRGSKNQDAAWKLIEFISSQDQLNKYAGDALPIWKSSYNDSGVLAKAPKMLPVAAKQLNDLILRPQVANYNAISQLIQTELQNALLGKKSAQAALDDAVKSASSLMNG</sequence>
<dbReference type="Proteomes" id="UP001056336">
    <property type="component" value="Chromosome"/>
</dbReference>
<comment type="similarity">
    <text evidence="1">Belongs to the bacterial solute-binding protein 1 family.</text>
</comment>
<dbReference type="PANTHER" id="PTHR43649:SF34">
    <property type="entry name" value="ABC TRANSPORTER PERIPLASMIC-BINDING PROTEIN YCJN-RELATED"/>
    <property type="match status" value="1"/>
</dbReference>
<dbReference type="PANTHER" id="PTHR43649">
    <property type="entry name" value="ARABINOSE-BINDING PROTEIN-RELATED"/>
    <property type="match status" value="1"/>
</dbReference>
<reference evidence="4" key="1">
    <citation type="journal article" date="2018" name="Int. J. Syst. Evol. Microbiol.">
        <title>Jatrophihabitans telluris sp. nov., isolated from sediment soil of lava forest wetlands and the emended description of the genus Jatrophihabitans.</title>
        <authorList>
            <person name="Lee K.C."/>
            <person name="Suh M.K."/>
            <person name="Eom M.K."/>
            <person name="Kim K.K."/>
            <person name="Kim J.S."/>
            <person name="Kim D.S."/>
            <person name="Ko S.H."/>
            <person name="Shin Y.K."/>
            <person name="Lee J.S."/>
        </authorList>
    </citation>
    <scope>NUCLEOTIDE SEQUENCE</scope>
    <source>
        <strain evidence="4">N237</strain>
    </source>
</reference>
<proteinExistence type="inferred from homology"/>
<accession>A0ABY4QVN1</accession>
<dbReference type="Pfam" id="PF01547">
    <property type="entry name" value="SBP_bac_1"/>
    <property type="match status" value="1"/>
</dbReference>
<protein>
    <submittedName>
        <fullName evidence="4">Extracellular solute-binding protein</fullName>
    </submittedName>
</protein>
<dbReference type="InterPro" id="IPR050490">
    <property type="entry name" value="Bact_solute-bd_prot1"/>
</dbReference>
<dbReference type="PROSITE" id="PS51318">
    <property type="entry name" value="TAT"/>
    <property type="match status" value="1"/>
</dbReference>
<dbReference type="PROSITE" id="PS51257">
    <property type="entry name" value="PROKAR_LIPOPROTEIN"/>
    <property type="match status" value="1"/>
</dbReference>
<evidence type="ECO:0000256" key="2">
    <source>
        <dbReference type="ARBA" id="ARBA00022448"/>
    </source>
</evidence>
<evidence type="ECO:0000313" key="4">
    <source>
        <dbReference type="EMBL" id="UQX87620.1"/>
    </source>
</evidence>
<gene>
    <name evidence="4" type="ORF">M6D93_15110</name>
</gene>
<keyword evidence="2" id="KW-0813">Transport</keyword>
<reference evidence="4" key="2">
    <citation type="submission" date="2022-05" db="EMBL/GenBank/DDBJ databases">
        <authorList>
            <person name="Kim J.-S."/>
            <person name="Lee K."/>
            <person name="Suh M."/>
            <person name="Eom M."/>
            <person name="Kim J.-S."/>
            <person name="Kim D.-S."/>
            <person name="Ko S.-H."/>
            <person name="Shin Y."/>
            <person name="Lee J.-S."/>
        </authorList>
    </citation>
    <scope>NUCLEOTIDE SEQUENCE</scope>
    <source>
        <strain evidence="4">N237</strain>
    </source>
</reference>
<dbReference type="RefSeq" id="WP_249770319.1">
    <property type="nucleotide sequence ID" value="NZ_CP097332.1"/>
</dbReference>
<evidence type="ECO:0000256" key="1">
    <source>
        <dbReference type="ARBA" id="ARBA00008520"/>
    </source>
</evidence>
<dbReference type="EMBL" id="CP097332">
    <property type="protein sequence ID" value="UQX87620.1"/>
    <property type="molecule type" value="Genomic_DNA"/>
</dbReference>
<dbReference type="InterPro" id="IPR006311">
    <property type="entry name" value="TAT_signal"/>
</dbReference>
<organism evidence="4 5">
    <name type="scientific">Jatrophihabitans telluris</name>
    <dbReference type="NCBI Taxonomy" id="2038343"/>
    <lineage>
        <taxon>Bacteria</taxon>
        <taxon>Bacillati</taxon>
        <taxon>Actinomycetota</taxon>
        <taxon>Actinomycetes</taxon>
        <taxon>Jatrophihabitantales</taxon>
        <taxon>Jatrophihabitantaceae</taxon>
        <taxon>Jatrophihabitans</taxon>
    </lineage>
</organism>
<name>A0ABY4QVN1_9ACTN</name>
<dbReference type="Gene3D" id="3.40.190.10">
    <property type="entry name" value="Periplasmic binding protein-like II"/>
    <property type="match status" value="2"/>
</dbReference>
<dbReference type="InterPro" id="IPR006059">
    <property type="entry name" value="SBP"/>
</dbReference>
<keyword evidence="5" id="KW-1185">Reference proteome</keyword>
<evidence type="ECO:0000256" key="3">
    <source>
        <dbReference type="ARBA" id="ARBA00022729"/>
    </source>
</evidence>